<dbReference type="EMBL" id="CADCTH010000122">
    <property type="protein sequence ID" value="CAA9227993.1"/>
    <property type="molecule type" value="Genomic_DNA"/>
</dbReference>
<gene>
    <name evidence="2" type="ORF">AVDCRST_MAG54-885</name>
</gene>
<accession>A0A6J4HLQ7</accession>
<sequence length="256" mass="27344">MSLDIPLDITAELDVPHRPDLAPIARQLDALAPVAARFLVPDNATARAAVAGLVVAAEVRRRDAETVAVLNARDRNTLGLRRDLLGLLALGVREVLLLRGDRPDDDEEDGPLTVGTMLREARALAEEHETTLRVGVVAAPGRDLPRWKRDADVVWLAPTFSLPAVTDWRERHPDLAAPVRAGVLVPTGPEMARGVAEGMDLDLPAGLVEALGEDDTAGVDAACEHALALRDAGVDGIHLVAVSRYREVAQRLAGLV</sequence>
<reference evidence="2" key="1">
    <citation type="submission" date="2020-02" db="EMBL/GenBank/DDBJ databases">
        <authorList>
            <person name="Meier V. D."/>
        </authorList>
    </citation>
    <scope>NUCLEOTIDE SEQUENCE</scope>
    <source>
        <strain evidence="2">AVDCRST_MAG54</strain>
    </source>
</reference>
<dbReference type="SUPFAM" id="SSF51730">
    <property type="entry name" value="FAD-linked oxidoreductase"/>
    <property type="match status" value="1"/>
</dbReference>
<proteinExistence type="predicted"/>
<dbReference type="UniPathway" id="UPA00193"/>
<dbReference type="GO" id="GO:0035999">
    <property type="term" value="P:tetrahydrofolate interconversion"/>
    <property type="evidence" value="ECO:0007669"/>
    <property type="project" value="UniProtKB-UniPathway"/>
</dbReference>
<name>A0A6J4HLQ7_9PSEU</name>
<protein>
    <submittedName>
        <fullName evidence="2">Uncharacterized protein</fullName>
    </submittedName>
</protein>
<dbReference type="AlphaFoldDB" id="A0A6J4HLQ7"/>
<dbReference type="InterPro" id="IPR029041">
    <property type="entry name" value="FAD-linked_oxidoreductase-like"/>
</dbReference>
<organism evidence="2">
    <name type="scientific">uncultured Actinomycetospora sp</name>
    <dbReference type="NCBI Taxonomy" id="1135996"/>
    <lineage>
        <taxon>Bacteria</taxon>
        <taxon>Bacillati</taxon>
        <taxon>Actinomycetota</taxon>
        <taxon>Actinomycetes</taxon>
        <taxon>Pseudonocardiales</taxon>
        <taxon>Pseudonocardiaceae</taxon>
        <taxon>Actinomycetospora</taxon>
        <taxon>environmental samples</taxon>
    </lineage>
</organism>
<dbReference type="GO" id="GO:0016491">
    <property type="term" value="F:oxidoreductase activity"/>
    <property type="evidence" value="ECO:0007669"/>
    <property type="project" value="UniProtKB-KW"/>
</dbReference>
<evidence type="ECO:0000313" key="2">
    <source>
        <dbReference type="EMBL" id="CAA9227993.1"/>
    </source>
</evidence>
<dbReference type="Gene3D" id="3.20.20.220">
    <property type="match status" value="1"/>
</dbReference>
<keyword evidence="1" id="KW-0560">Oxidoreductase</keyword>
<evidence type="ECO:0000256" key="1">
    <source>
        <dbReference type="ARBA" id="ARBA00023002"/>
    </source>
</evidence>